<feature type="compositionally biased region" description="Pro residues" evidence="1">
    <location>
        <begin position="161"/>
        <end position="170"/>
    </location>
</feature>
<proteinExistence type="predicted"/>
<feature type="compositionally biased region" description="Low complexity" evidence="1">
    <location>
        <begin position="148"/>
        <end position="160"/>
    </location>
</feature>
<evidence type="ECO:0000313" key="3">
    <source>
        <dbReference type="Proteomes" id="UP000317650"/>
    </source>
</evidence>
<reference evidence="2 3" key="1">
    <citation type="journal article" date="2019" name="Nat. Plants">
        <title>Genome sequencing of Musa balbisiana reveals subgenome evolution and function divergence in polyploid bananas.</title>
        <authorList>
            <person name="Yao X."/>
        </authorList>
    </citation>
    <scope>NUCLEOTIDE SEQUENCE [LARGE SCALE GENOMIC DNA]</scope>
    <source>
        <strain evidence="3">cv. DH-PKW</strain>
        <tissue evidence="2">Leaves</tissue>
    </source>
</reference>
<organism evidence="2 3">
    <name type="scientific">Musa balbisiana</name>
    <name type="common">Banana</name>
    <dbReference type="NCBI Taxonomy" id="52838"/>
    <lineage>
        <taxon>Eukaryota</taxon>
        <taxon>Viridiplantae</taxon>
        <taxon>Streptophyta</taxon>
        <taxon>Embryophyta</taxon>
        <taxon>Tracheophyta</taxon>
        <taxon>Spermatophyta</taxon>
        <taxon>Magnoliopsida</taxon>
        <taxon>Liliopsida</taxon>
        <taxon>Zingiberales</taxon>
        <taxon>Musaceae</taxon>
        <taxon>Musa</taxon>
    </lineage>
</organism>
<feature type="region of interest" description="Disordered" evidence="1">
    <location>
        <begin position="148"/>
        <end position="172"/>
    </location>
</feature>
<protein>
    <submittedName>
        <fullName evidence="2">Uncharacterized protein</fullName>
    </submittedName>
</protein>
<evidence type="ECO:0000313" key="2">
    <source>
        <dbReference type="EMBL" id="THU71264.1"/>
    </source>
</evidence>
<keyword evidence="3" id="KW-1185">Reference proteome</keyword>
<dbReference type="AlphaFoldDB" id="A0A4S8K8F9"/>
<gene>
    <name evidence="2" type="ORF">C4D60_Mb08t33720</name>
</gene>
<dbReference type="EMBL" id="PYDT01000002">
    <property type="protein sequence ID" value="THU71264.1"/>
    <property type="molecule type" value="Genomic_DNA"/>
</dbReference>
<name>A0A4S8K8F9_MUSBA</name>
<dbReference type="Proteomes" id="UP000317650">
    <property type="component" value="Chromosome 8"/>
</dbReference>
<comment type="caution">
    <text evidence="2">The sequence shown here is derived from an EMBL/GenBank/DDBJ whole genome shotgun (WGS) entry which is preliminary data.</text>
</comment>
<evidence type="ECO:0000256" key="1">
    <source>
        <dbReference type="SAM" id="MobiDB-lite"/>
    </source>
</evidence>
<accession>A0A4S8K8F9</accession>
<sequence length="309" mass="33505">MVLYNLCDQKDNEIERPWVDMSKHVPSDSERSAYRYTVGPLRSLQNIAELSSLTSNADTGMLLLQLLEWFNPRLEISAQSYDIGPKPDMQIHKLKAWGAKGRTFSSSLRTLSLFSSSVSSSSPSAPSATNSAALFSISFISSNSFSRLRRSSSQSPSSSSPSPPAPPEPAAPTLELAPLLQRRVTLKAAAGSPAASAWSWKARTWAAKVAAGAGSLLRGRGMDKSGCQLLAALATLGEAASARRARFPRTRAEAICPYLSLKRWGALVRGRRGRKSQSRRYLLGLLELLTGNEKRKATRQGKARQGRAS</sequence>